<evidence type="ECO:0000313" key="2">
    <source>
        <dbReference type="Proteomes" id="UP000824881"/>
    </source>
</evidence>
<reference evidence="1 2" key="1">
    <citation type="journal article" date="2021" name="Appl. Environ. Microbiol.">
        <title>Genetic linkage and physical mapping for an oyster mushroom Pleurotus cornucopiae and QTL analysis for the trait cap color.</title>
        <authorList>
            <person name="Zhang Y."/>
            <person name="Gao W."/>
            <person name="Sonnenberg A."/>
            <person name="Chen Q."/>
            <person name="Zhang J."/>
            <person name="Huang C."/>
        </authorList>
    </citation>
    <scope>NUCLEOTIDE SEQUENCE [LARGE SCALE GENOMIC DNA]</scope>
    <source>
        <strain evidence="1">CCMSSC00406</strain>
    </source>
</reference>
<evidence type="ECO:0000313" key="1">
    <source>
        <dbReference type="EMBL" id="KAG9218084.1"/>
    </source>
</evidence>
<dbReference type="Proteomes" id="UP000824881">
    <property type="component" value="Unassembled WGS sequence"/>
</dbReference>
<dbReference type="EMBL" id="WQMT02000010">
    <property type="protein sequence ID" value="KAG9218084.1"/>
    <property type="molecule type" value="Genomic_DNA"/>
</dbReference>
<name>A0ACB7IIU7_PLECO</name>
<protein>
    <submittedName>
        <fullName evidence="1">Uncharacterized protein</fullName>
    </submittedName>
</protein>
<sequence length="1095" mass="124164">MFKFNFDVEGADKDSTVLDPLPEPSSNPSSSEAGTMQTFRELTLNELLDALPDMISYSPLSIPLSSGRDLTLVRRDLFDARFQLISEAEEDPDEETSKREKISESSLKFVDSPSDLVPGVYEGGLKTWECALDLVDYLENSGARSPTGKVILELGCGTAIPSIYLLERLFVQLPTNTGLPMTHIHLQDYNDAVLQLVTLPNILLNWYMSPASVSFRQSISSSEVSFPSVDSTVPGELPITSELVAAFQDSLLAFKISLRFFAGSWETFDLQKSLSLTKEDAKRDRSYDMVLTSETIYHVESLSALIELMKKAVGQHEYQCLVAAKVLYFGVGGGVSEFVARVEGQLGHVETVWEKNVPPSPLELWSSSAKGHIRRGLNPASHFFRNIDTPLQDFVTASFSVTEVDISSMKSRAWDTTDDLVSNYRRMLQQKAHESKLYPFFQRILVRLAQELRKDEDLAFVARAEHTGGLRNQYTLRKPDGSIWWNTGDHVWHLMKATIEIKRQHEYYHQEFGYLPQTMPDILYDSELPARGPKAELSAPRIPTILEMSQLPGNPSTQPSNATTDLLPVPSAASPDEATATISESRVIPPIPPGSSSKQRPRESEAPRRNKRRKTSRLTIDHTQMANHALESMASTDHRRWSIGVMVDNFWVTLWYFDRMGAIVTQPFDFAEEPWKLALVTLALGRCTPAQAGFEPLILQPSGDTTTDLLSFDRPISTVVRAEIVLPRDLTKPSKEDPRFVITAPPLYVYRGVVGRGSTVYPVTALSGRLKNHELVAKWSWPLAVRMREHDLIDRLRKLVPHMRQHLPEVIEHREYSMNELDLPRCKIGSGEESLRHEARKLTIDILPRYKHLWELETVEKFKSVFIDLVECHYHAYRWGDVLHRDLSEGNVMWTYGQGKVPLGLLNDWDLSSIFEDGAAPPSVTQCRIGTPPFMALDLLQVANELPIHRYYHDLESFLYILIWAMVHYNMGNEELNIFPDPKQPRRLVPVHRVLRGWEGNDYQANADSKLLFRISRQSRRVLFAAVQPAFKPLIRPWLEPLLNLFARAQFHMLNHGRDSDFDKDTMGGILTFENFMKTIGAVPRDIAAESRSEL</sequence>
<organism evidence="1 2">
    <name type="scientific">Pleurotus cornucopiae</name>
    <name type="common">Cornucopia mushroom</name>
    <dbReference type="NCBI Taxonomy" id="5321"/>
    <lineage>
        <taxon>Eukaryota</taxon>
        <taxon>Fungi</taxon>
        <taxon>Dikarya</taxon>
        <taxon>Basidiomycota</taxon>
        <taxon>Agaricomycotina</taxon>
        <taxon>Agaricomycetes</taxon>
        <taxon>Agaricomycetidae</taxon>
        <taxon>Agaricales</taxon>
        <taxon>Pleurotineae</taxon>
        <taxon>Pleurotaceae</taxon>
        <taxon>Pleurotus</taxon>
    </lineage>
</organism>
<gene>
    <name evidence="1" type="ORF">CCMSSC00406_0010243</name>
</gene>
<keyword evidence="2" id="KW-1185">Reference proteome</keyword>
<proteinExistence type="predicted"/>
<accession>A0ACB7IIU7</accession>
<comment type="caution">
    <text evidence="1">The sequence shown here is derived from an EMBL/GenBank/DDBJ whole genome shotgun (WGS) entry which is preliminary data.</text>
</comment>